<evidence type="ECO:0000256" key="1">
    <source>
        <dbReference type="ARBA" id="ARBA00004123"/>
    </source>
</evidence>
<evidence type="ECO:0000256" key="4">
    <source>
        <dbReference type="ARBA" id="ARBA00022833"/>
    </source>
</evidence>
<feature type="domain" description="HAT C-terminal dimerisation" evidence="6">
    <location>
        <begin position="96"/>
        <end position="140"/>
    </location>
</feature>
<keyword evidence="2" id="KW-0479">Metal-binding</keyword>
<dbReference type="EMBL" id="BQNB010019653">
    <property type="protein sequence ID" value="GJT87620.1"/>
    <property type="molecule type" value="Genomic_DNA"/>
</dbReference>
<keyword evidence="3" id="KW-0863">Zinc-finger</keyword>
<reference evidence="7" key="2">
    <citation type="submission" date="2022-01" db="EMBL/GenBank/DDBJ databases">
        <authorList>
            <person name="Yamashiro T."/>
            <person name="Shiraishi A."/>
            <person name="Satake H."/>
            <person name="Nakayama K."/>
        </authorList>
    </citation>
    <scope>NUCLEOTIDE SEQUENCE</scope>
</reference>
<dbReference type="SUPFAM" id="SSF53098">
    <property type="entry name" value="Ribonuclease H-like"/>
    <property type="match status" value="1"/>
</dbReference>
<dbReference type="Proteomes" id="UP001151760">
    <property type="component" value="Unassembled WGS sequence"/>
</dbReference>
<accession>A0ABQ5HI68</accession>
<sequence length="203" mass="22922">MKLSDGSIKAHYKHCSKFLKHESNSTLKGIPLTIAKDSKAGQASMSRERGIFAYEAEQCRQQFASFVIQEGLPFNHFDNPRLTRLIQNTLQPRYTEDLLSVQASTVASKSAFSISGRVLWKRRIRLTPTSLEMCICLKDHLDATERIQHISSLEDRLEYGEQLHIDEVETGNAFSLSNEEIALDEAVSEAMSSEAEEEDVNLE</sequence>
<organism evidence="7 8">
    <name type="scientific">Tanacetum coccineum</name>
    <dbReference type="NCBI Taxonomy" id="301880"/>
    <lineage>
        <taxon>Eukaryota</taxon>
        <taxon>Viridiplantae</taxon>
        <taxon>Streptophyta</taxon>
        <taxon>Embryophyta</taxon>
        <taxon>Tracheophyta</taxon>
        <taxon>Spermatophyta</taxon>
        <taxon>Magnoliopsida</taxon>
        <taxon>eudicotyledons</taxon>
        <taxon>Gunneridae</taxon>
        <taxon>Pentapetalae</taxon>
        <taxon>asterids</taxon>
        <taxon>campanulids</taxon>
        <taxon>Asterales</taxon>
        <taxon>Asteraceae</taxon>
        <taxon>Asteroideae</taxon>
        <taxon>Anthemideae</taxon>
        <taxon>Anthemidinae</taxon>
        <taxon>Tanacetum</taxon>
    </lineage>
</organism>
<dbReference type="PANTHER" id="PTHR46481">
    <property type="entry name" value="ZINC FINGER BED DOMAIN-CONTAINING PROTEIN 4"/>
    <property type="match status" value="1"/>
</dbReference>
<keyword evidence="5" id="KW-0539">Nucleus</keyword>
<dbReference type="Pfam" id="PF05699">
    <property type="entry name" value="Dimer_Tnp_hAT"/>
    <property type="match status" value="1"/>
</dbReference>
<comment type="caution">
    <text evidence="7">The sequence shown here is derived from an EMBL/GenBank/DDBJ whole genome shotgun (WGS) entry which is preliminary data.</text>
</comment>
<dbReference type="InterPro" id="IPR052035">
    <property type="entry name" value="ZnF_BED_domain_contain"/>
</dbReference>
<dbReference type="InterPro" id="IPR012337">
    <property type="entry name" value="RNaseH-like_sf"/>
</dbReference>
<dbReference type="PANTHER" id="PTHR46481:SF10">
    <property type="entry name" value="ZINC FINGER BED DOMAIN-CONTAINING PROTEIN 39"/>
    <property type="match status" value="1"/>
</dbReference>
<evidence type="ECO:0000256" key="3">
    <source>
        <dbReference type="ARBA" id="ARBA00022771"/>
    </source>
</evidence>
<evidence type="ECO:0000259" key="6">
    <source>
        <dbReference type="Pfam" id="PF05699"/>
    </source>
</evidence>
<protein>
    <submittedName>
        <fullName evidence="7">Zinc finger BED domain-containing protein RICESLEEPER 3</fullName>
    </submittedName>
</protein>
<gene>
    <name evidence="7" type="ORF">Tco_1069337</name>
</gene>
<keyword evidence="8" id="KW-1185">Reference proteome</keyword>
<evidence type="ECO:0000313" key="8">
    <source>
        <dbReference type="Proteomes" id="UP001151760"/>
    </source>
</evidence>
<name>A0ABQ5HI68_9ASTR</name>
<keyword evidence="4" id="KW-0862">Zinc</keyword>
<evidence type="ECO:0000313" key="7">
    <source>
        <dbReference type="EMBL" id="GJT87620.1"/>
    </source>
</evidence>
<reference evidence="7" key="1">
    <citation type="journal article" date="2022" name="Int. J. Mol. Sci.">
        <title>Draft Genome of Tanacetum Coccineum: Genomic Comparison of Closely Related Tanacetum-Family Plants.</title>
        <authorList>
            <person name="Yamashiro T."/>
            <person name="Shiraishi A."/>
            <person name="Nakayama K."/>
            <person name="Satake H."/>
        </authorList>
    </citation>
    <scope>NUCLEOTIDE SEQUENCE</scope>
</reference>
<evidence type="ECO:0000256" key="5">
    <source>
        <dbReference type="ARBA" id="ARBA00023242"/>
    </source>
</evidence>
<proteinExistence type="predicted"/>
<evidence type="ECO:0000256" key="2">
    <source>
        <dbReference type="ARBA" id="ARBA00022723"/>
    </source>
</evidence>
<dbReference type="InterPro" id="IPR008906">
    <property type="entry name" value="HATC_C_dom"/>
</dbReference>
<comment type="subcellular location">
    <subcellularLocation>
        <location evidence="1">Nucleus</location>
    </subcellularLocation>
</comment>